<accession>A0A327RKE9</accession>
<dbReference type="CDD" id="cd03811">
    <property type="entry name" value="GT4_GT28_WabH-like"/>
    <property type="match status" value="1"/>
</dbReference>
<feature type="domain" description="Glycosyl transferase family 1" evidence="1">
    <location>
        <begin position="184"/>
        <end position="310"/>
    </location>
</feature>
<dbReference type="GO" id="GO:0016757">
    <property type="term" value="F:glycosyltransferase activity"/>
    <property type="evidence" value="ECO:0007669"/>
    <property type="project" value="InterPro"/>
</dbReference>
<dbReference type="PANTHER" id="PTHR12526:SF630">
    <property type="entry name" value="GLYCOSYLTRANSFERASE"/>
    <property type="match status" value="1"/>
</dbReference>
<reference evidence="3 4" key="1">
    <citation type="submission" date="2018-06" db="EMBL/GenBank/DDBJ databases">
        <title>Genomic Encyclopedia of Archaeal and Bacterial Type Strains, Phase II (KMG-II): from individual species to whole genera.</title>
        <authorList>
            <person name="Goeker M."/>
        </authorList>
    </citation>
    <scope>NUCLEOTIDE SEQUENCE [LARGE SCALE GENOMIC DNA]</scope>
    <source>
        <strain evidence="3 4">DSM 23522</strain>
    </source>
</reference>
<evidence type="ECO:0000313" key="4">
    <source>
        <dbReference type="Proteomes" id="UP000249696"/>
    </source>
</evidence>
<dbReference type="AlphaFoldDB" id="A0A327RKE9"/>
<sequence length="357" mass="40733">MSQKINITFIIPSLRAGGAERVMSYIAQSLDKNKFNASLLVVGFEKDAVFEIKNIEIKFLNQSRVLHAFFPIANYLSKKKPQIVISAIGHLNTLMGIQALFFPKIKFVAREVNVMSILSNIEIPKKNFFKFLPKFSYDQLDKIICQSKDMAIDIRKKYNLQENELIIINNPISDKFQVKPDLPSNKFKQFITVASLNKRKGHLRILDVLANYPEPFEYTLIGDGIEMETIFSHAKKLGLLDKIKHIPFTKDVSKYLQESDVFLQGSYVEGFPNALLESCAVGTPVIAFKAPGGIDEIVEEDVNGYIAKDEADFLIKLNLIGEKHWDPAVVRDSVYKKYSKDIIIKKYQDLFIDLNRD</sequence>
<dbReference type="Pfam" id="PF13439">
    <property type="entry name" value="Glyco_transf_4"/>
    <property type="match status" value="1"/>
</dbReference>
<keyword evidence="3" id="KW-0808">Transferase</keyword>
<dbReference type="RefSeq" id="WP_111622279.1">
    <property type="nucleotide sequence ID" value="NZ_QLLN01000001.1"/>
</dbReference>
<dbReference type="InterPro" id="IPR001296">
    <property type="entry name" value="Glyco_trans_1"/>
</dbReference>
<evidence type="ECO:0000259" key="2">
    <source>
        <dbReference type="Pfam" id="PF13439"/>
    </source>
</evidence>
<gene>
    <name evidence="3" type="ORF">LV92_00758</name>
</gene>
<dbReference type="SUPFAM" id="SSF53756">
    <property type="entry name" value="UDP-Glycosyltransferase/glycogen phosphorylase"/>
    <property type="match status" value="1"/>
</dbReference>
<dbReference type="Pfam" id="PF00534">
    <property type="entry name" value="Glycos_transf_1"/>
    <property type="match status" value="1"/>
</dbReference>
<evidence type="ECO:0000259" key="1">
    <source>
        <dbReference type="Pfam" id="PF00534"/>
    </source>
</evidence>
<name>A0A327RKE9_9FLAO</name>
<dbReference type="Proteomes" id="UP000249696">
    <property type="component" value="Unassembled WGS sequence"/>
</dbReference>
<dbReference type="InterPro" id="IPR028098">
    <property type="entry name" value="Glyco_trans_4-like_N"/>
</dbReference>
<protein>
    <submittedName>
        <fullName evidence="3">Glycosyltransferase involved in cell wall biosynthesis</fullName>
    </submittedName>
</protein>
<keyword evidence="4" id="KW-1185">Reference proteome</keyword>
<feature type="domain" description="Glycosyltransferase subfamily 4-like N-terminal" evidence="2">
    <location>
        <begin position="17"/>
        <end position="173"/>
    </location>
</feature>
<proteinExistence type="predicted"/>
<dbReference type="EMBL" id="QLLN01000001">
    <property type="protein sequence ID" value="RAJ16054.1"/>
    <property type="molecule type" value="Genomic_DNA"/>
</dbReference>
<dbReference type="PANTHER" id="PTHR12526">
    <property type="entry name" value="GLYCOSYLTRANSFERASE"/>
    <property type="match status" value="1"/>
</dbReference>
<organism evidence="3 4">
    <name type="scientific">Arenibacter echinorum</name>
    <dbReference type="NCBI Taxonomy" id="440515"/>
    <lineage>
        <taxon>Bacteria</taxon>
        <taxon>Pseudomonadati</taxon>
        <taxon>Bacteroidota</taxon>
        <taxon>Flavobacteriia</taxon>
        <taxon>Flavobacteriales</taxon>
        <taxon>Flavobacteriaceae</taxon>
        <taxon>Arenibacter</taxon>
    </lineage>
</organism>
<evidence type="ECO:0000313" key="3">
    <source>
        <dbReference type="EMBL" id="RAJ16054.1"/>
    </source>
</evidence>
<dbReference type="Gene3D" id="3.40.50.2000">
    <property type="entry name" value="Glycogen Phosphorylase B"/>
    <property type="match status" value="2"/>
</dbReference>
<comment type="caution">
    <text evidence="3">The sequence shown here is derived from an EMBL/GenBank/DDBJ whole genome shotgun (WGS) entry which is preliminary data.</text>
</comment>
<dbReference type="OrthoDB" id="791981at2"/>